<dbReference type="InterPro" id="IPR012902">
    <property type="entry name" value="N_methyl_site"/>
</dbReference>
<dbReference type="AlphaFoldDB" id="A0A2I6S925"/>
<dbReference type="NCBIfam" id="TIGR02532">
    <property type="entry name" value="IV_pilin_GFxxxE"/>
    <property type="match status" value="1"/>
</dbReference>
<evidence type="ECO:0000313" key="2">
    <source>
        <dbReference type="Proteomes" id="UP000242205"/>
    </source>
</evidence>
<dbReference type="OrthoDB" id="8819738at2"/>
<dbReference type="RefSeq" id="WP_102247801.1">
    <property type="nucleotide sequence ID" value="NZ_CP025682.1"/>
</dbReference>
<protein>
    <recommendedName>
        <fullName evidence="3">General secretion pathway protein GspJ</fullName>
    </recommendedName>
</protein>
<evidence type="ECO:0008006" key="3">
    <source>
        <dbReference type="Google" id="ProtNLM"/>
    </source>
</evidence>
<sequence>MSVRRRDRGFTLIEVLIALTLLALVMLGLVSALSTFGRTASSMETRFERSDEARLVSEFLRGAIGRVSTRAQMRVDDGPMRPMFEGTASELRWVGVMPARHGAGGLHHFRLFVMQDAAGPALALQYLPYVGGERMPDWNSASSRVLAEDLRAFDIAYAGEDEAQWFAQWLGEDEVPRALRLAIDTRQSLWPELVVRPRPTGGRGRTQVVVGGSAR</sequence>
<accession>A0A2I6S925</accession>
<gene>
    <name evidence="1" type="ORF">C0099_12920</name>
</gene>
<name>A0A2I6S925_9RHOO</name>
<dbReference type="Proteomes" id="UP000242205">
    <property type="component" value="Chromosome"/>
</dbReference>
<dbReference type="Pfam" id="PF07963">
    <property type="entry name" value="N_methyl"/>
    <property type="match status" value="1"/>
</dbReference>
<dbReference type="PROSITE" id="PS00409">
    <property type="entry name" value="PROKAR_NTER_METHYL"/>
    <property type="match status" value="1"/>
</dbReference>
<organism evidence="1 2">
    <name type="scientific">Pseudazoarcus pumilus</name>
    <dbReference type="NCBI Taxonomy" id="2067960"/>
    <lineage>
        <taxon>Bacteria</taxon>
        <taxon>Pseudomonadati</taxon>
        <taxon>Pseudomonadota</taxon>
        <taxon>Betaproteobacteria</taxon>
        <taxon>Rhodocyclales</taxon>
        <taxon>Zoogloeaceae</taxon>
        <taxon>Pseudazoarcus</taxon>
    </lineage>
</organism>
<dbReference type="KEGG" id="atw:C0099_12920"/>
<dbReference type="EMBL" id="CP025682">
    <property type="protein sequence ID" value="AUN95756.1"/>
    <property type="molecule type" value="Genomic_DNA"/>
</dbReference>
<proteinExistence type="predicted"/>
<keyword evidence="2" id="KW-1185">Reference proteome</keyword>
<evidence type="ECO:0000313" key="1">
    <source>
        <dbReference type="EMBL" id="AUN95756.1"/>
    </source>
</evidence>
<reference evidence="1 2" key="1">
    <citation type="submission" date="2018-01" db="EMBL/GenBank/DDBJ databases">
        <authorList>
            <person name="Fu G.-Y."/>
        </authorList>
    </citation>
    <scope>NUCLEOTIDE SEQUENCE [LARGE SCALE GENOMIC DNA]</scope>
    <source>
        <strain evidence="1 2">SY39</strain>
    </source>
</reference>